<organism evidence="6 7">
    <name type="scientific">Ascoidea rubescens DSM 1968</name>
    <dbReference type="NCBI Taxonomy" id="1344418"/>
    <lineage>
        <taxon>Eukaryota</taxon>
        <taxon>Fungi</taxon>
        <taxon>Dikarya</taxon>
        <taxon>Ascomycota</taxon>
        <taxon>Saccharomycotina</taxon>
        <taxon>Saccharomycetes</taxon>
        <taxon>Ascoideaceae</taxon>
        <taxon>Ascoidea</taxon>
    </lineage>
</organism>
<sequence>TVFVGIIVGIVSNATQSLGITLQRKSHILKELNSDPTSNSNRSHIKILWRTGFLLFIIANVFGSSIQISTLPLIILSPLQATGLVFNSILASVILKENFTKKTLLGTILVSIGAFLIAYFGSLPQPQRSLIDLINLFKRIQFLHWLLSSFIIAIVINISLPSISNLKEYLTRNLKIFFKRFKSFDYPLYEKLLFIQGILFGLISGLLSAHALLLAKSAVEILVNAIVSHKPDDLKNLDSWVIVVIWFCFAVAQLYYLNLGLKITSTTIVYPLTFCVFNVVNILNGLIYFDQLEKLDNIDIFFIFFGVLLIVIGVSSLSWNFND</sequence>
<feature type="non-terminal residue" evidence="6">
    <location>
        <position position="323"/>
    </location>
</feature>
<feature type="transmembrane region" description="Helical" evidence="5">
    <location>
        <begin position="184"/>
        <end position="203"/>
    </location>
</feature>
<accession>A0A1D2VM40</accession>
<gene>
    <name evidence="6" type="ORF">ASCRUDRAFT_24179</name>
</gene>
<dbReference type="AlphaFoldDB" id="A0A1D2VM40"/>
<evidence type="ECO:0000256" key="4">
    <source>
        <dbReference type="ARBA" id="ARBA00023136"/>
    </source>
</evidence>
<dbReference type="InterPro" id="IPR037185">
    <property type="entry name" value="EmrE-like"/>
</dbReference>
<evidence type="ECO:0000256" key="5">
    <source>
        <dbReference type="SAM" id="Phobius"/>
    </source>
</evidence>
<dbReference type="Gene3D" id="1.10.3730.20">
    <property type="match status" value="1"/>
</dbReference>
<keyword evidence="3 5" id="KW-1133">Transmembrane helix</keyword>
<feature type="transmembrane region" description="Helical" evidence="5">
    <location>
        <begin position="104"/>
        <end position="122"/>
    </location>
</feature>
<feature type="non-terminal residue" evidence="6">
    <location>
        <position position="1"/>
    </location>
</feature>
<dbReference type="PANTHER" id="PTHR12570">
    <property type="match status" value="1"/>
</dbReference>
<reference evidence="7" key="1">
    <citation type="submission" date="2016-05" db="EMBL/GenBank/DDBJ databases">
        <title>Comparative genomics of biotechnologically important yeasts.</title>
        <authorList>
            <consortium name="DOE Joint Genome Institute"/>
            <person name="Riley R."/>
            <person name="Haridas S."/>
            <person name="Wolfe K.H."/>
            <person name="Lopes M.R."/>
            <person name="Hittinger C.T."/>
            <person name="Goker M."/>
            <person name="Salamov A."/>
            <person name="Wisecaver J."/>
            <person name="Long T.M."/>
            <person name="Aerts A.L."/>
            <person name="Barry K."/>
            <person name="Choi C."/>
            <person name="Clum A."/>
            <person name="Coughlan A.Y."/>
            <person name="Deshpande S."/>
            <person name="Douglass A.P."/>
            <person name="Hanson S.J."/>
            <person name="Klenk H.-P."/>
            <person name="Labutti K."/>
            <person name="Lapidus A."/>
            <person name="Lindquist E."/>
            <person name="Lipzen A."/>
            <person name="Meier-Kolthoff J.P."/>
            <person name="Ohm R.A."/>
            <person name="Otillar R.P."/>
            <person name="Pangilinan J."/>
            <person name="Peng Y."/>
            <person name="Rokas A."/>
            <person name="Rosa C.A."/>
            <person name="Scheuner C."/>
            <person name="Sibirny A.A."/>
            <person name="Slot J.C."/>
            <person name="Stielow J.B."/>
            <person name="Sun H."/>
            <person name="Kurtzman C.P."/>
            <person name="Blackwell M."/>
            <person name="Grigoriev I.V."/>
            <person name="Jeffries T.W."/>
        </authorList>
    </citation>
    <scope>NUCLEOTIDE SEQUENCE [LARGE SCALE GENOMIC DNA]</scope>
    <source>
        <strain evidence="7">DSM 1968</strain>
    </source>
</reference>
<feature type="transmembrane region" description="Helical" evidence="5">
    <location>
        <begin position="301"/>
        <end position="321"/>
    </location>
</feature>
<dbReference type="InParanoid" id="A0A1D2VM40"/>
<feature type="transmembrane region" description="Helical" evidence="5">
    <location>
        <begin position="239"/>
        <end position="256"/>
    </location>
</feature>
<dbReference type="SUPFAM" id="SSF103481">
    <property type="entry name" value="Multidrug resistance efflux transporter EmrE"/>
    <property type="match status" value="1"/>
</dbReference>
<feature type="transmembrane region" description="Helical" evidence="5">
    <location>
        <begin position="74"/>
        <end position="95"/>
    </location>
</feature>
<keyword evidence="4 5" id="KW-0472">Membrane</keyword>
<dbReference type="OrthoDB" id="2504919at2759"/>
<keyword evidence="2 5" id="KW-0812">Transmembrane</keyword>
<proteinExistence type="predicted"/>
<dbReference type="PANTHER" id="PTHR12570:SF86">
    <property type="entry name" value="ADR321CP"/>
    <property type="match status" value="1"/>
</dbReference>
<dbReference type="GO" id="GO:0016020">
    <property type="term" value="C:membrane"/>
    <property type="evidence" value="ECO:0007669"/>
    <property type="project" value="UniProtKB-SubCell"/>
</dbReference>
<evidence type="ECO:0000256" key="2">
    <source>
        <dbReference type="ARBA" id="ARBA00022692"/>
    </source>
</evidence>
<dbReference type="GeneID" id="30963471"/>
<dbReference type="Pfam" id="PF05653">
    <property type="entry name" value="Mg_trans_NIPA"/>
    <property type="match status" value="2"/>
</dbReference>
<protein>
    <recommendedName>
        <fullName evidence="8">DUF803-domain-containing protein</fullName>
    </recommendedName>
</protein>
<evidence type="ECO:0000256" key="1">
    <source>
        <dbReference type="ARBA" id="ARBA00004141"/>
    </source>
</evidence>
<feature type="transmembrane region" description="Helical" evidence="5">
    <location>
        <begin position="268"/>
        <end position="289"/>
    </location>
</feature>
<evidence type="ECO:0000256" key="3">
    <source>
        <dbReference type="ARBA" id="ARBA00022989"/>
    </source>
</evidence>
<dbReference type="InterPro" id="IPR008521">
    <property type="entry name" value="Mg_trans_NIPA"/>
</dbReference>
<comment type="subcellular location">
    <subcellularLocation>
        <location evidence="1">Membrane</location>
        <topology evidence="1">Multi-pass membrane protein</topology>
    </subcellularLocation>
</comment>
<name>A0A1D2VM40_9ASCO</name>
<dbReference type="GO" id="GO:0015095">
    <property type="term" value="F:magnesium ion transmembrane transporter activity"/>
    <property type="evidence" value="ECO:0007669"/>
    <property type="project" value="InterPro"/>
</dbReference>
<evidence type="ECO:0008006" key="8">
    <source>
        <dbReference type="Google" id="ProtNLM"/>
    </source>
</evidence>
<feature type="transmembrane region" description="Helical" evidence="5">
    <location>
        <begin position="142"/>
        <end position="163"/>
    </location>
</feature>
<dbReference type="Proteomes" id="UP000095038">
    <property type="component" value="Unassembled WGS sequence"/>
</dbReference>
<evidence type="ECO:0000313" key="6">
    <source>
        <dbReference type="EMBL" id="ODV62669.1"/>
    </source>
</evidence>
<feature type="transmembrane region" description="Helical" evidence="5">
    <location>
        <begin position="47"/>
        <end position="68"/>
    </location>
</feature>
<dbReference type="RefSeq" id="XP_020048976.1">
    <property type="nucleotide sequence ID" value="XM_020189835.1"/>
</dbReference>
<keyword evidence="7" id="KW-1185">Reference proteome</keyword>
<evidence type="ECO:0000313" key="7">
    <source>
        <dbReference type="Proteomes" id="UP000095038"/>
    </source>
</evidence>
<dbReference type="EMBL" id="KV454477">
    <property type="protein sequence ID" value="ODV62669.1"/>
    <property type="molecule type" value="Genomic_DNA"/>
</dbReference>